<name>A0A6C0KAQ3_9ZZZZ</name>
<reference evidence="2" key="1">
    <citation type="journal article" date="2020" name="Nature">
        <title>Giant virus diversity and host interactions through global metagenomics.</title>
        <authorList>
            <person name="Schulz F."/>
            <person name="Roux S."/>
            <person name="Paez-Espino D."/>
            <person name="Jungbluth S."/>
            <person name="Walsh D.A."/>
            <person name="Denef V.J."/>
            <person name="McMahon K.D."/>
            <person name="Konstantinidis K.T."/>
            <person name="Eloe-Fadrosh E.A."/>
            <person name="Kyrpides N.C."/>
            <person name="Woyke T."/>
        </authorList>
    </citation>
    <scope>NUCLEOTIDE SEQUENCE</scope>
    <source>
        <strain evidence="2">GVMAG-S-1102244-55</strain>
    </source>
</reference>
<organism evidence="2">
    <name type="scientific">viral metagenome</name>
    <dbReference type="NCBI Taxonomy" id="1070528"/>
    <lineage>
        <taxon>unclassified sequences</taxon>
        <taxon>metagenomes</taxon>
        <taxon>organismal metagenomes</taxon>
    </lineage>
</organism>
<accession>A0A6C0KAQ3</accession>
<protein>
    <submittedName>
        <fullName evidence="2">Uncharacterized protein</fullName>
    </submittedName>
</protein>
<dbReference type="AlphaFoldDB" id="A0A6C0KAQ3"/>
<evidence type="ECO:0000313" key="2">
    <source>
        <dbReference type="EMBL" id="QHU15095.1"/>
    </source>
</evidence>
<proteinExistence type="predicted"/>
<sequence length="512" mass="59476">MILFKELILRMSKVKNISTSLINIFLLINWKKENMFHIFKHSILEEEFITEPDKETLMDLYISVKKIMNRLNSIARLYKYKKAVKYDIDTDLHLNLLEQLPNNEKISIIENNTLYNFKLRDLISCWKLALLNSQGLFAKPIELKNPYTNLPFKKHNLYNIYFKCLNMYINLPMCITTFFKCNMTISKYQLYYYTTLKEVAIINFLNANNYYELFEQVLNLLHDYRKEVDYLTFTNYCSITARTKAVKNFKPMLLNYLLSKFSCNPIVRDQKLKQLKKQLKDYVKESPEFGFERGFDVMRYVPLAERPSRTNPPPPPPNLVSQIRNRRGALRRRIIRSTFNDSFSESDSDDTSLDIVENVIPPINVTIPATPPPAVISTPPPPPPVVISTPSPPPPPVVIYTPPPPAPTVVISRPTHSPPPPPVIDTQINPFVSRNQIPRTPVNRVINRTPVNRVINRTPVNRVINGIPNLNNNANSSRENIRNLNNNLQLNVNSTRNRNRNRNMSFGLNYLR</sequence>
<evidence type="ECO:0000256" key="1">
    <source>
        <dbReference type="SAM" id="Coils"/>
    </source>
</evidence>
<feature type="coiled-coil region" evidence="1">
    <location>
        <begin position="467"/>
        <end position="498"/>
    </location>
</feature>
<dbReference type="EMBL" id="MN740849">
    <property type="protein sequence ID" value="QHU15095.1"/>
    <property type="molecule type" value="Genomic_DNA"/>
</dbReference>
<keyword evidence="1" id="KW-0175">Coiled coil</keyword>